<evidence type="ECO:0000256" key="1">
    <source>
        <dbReference type="ARBA" id="ARBA00001933"/>
    </source>
</evidence>
<dbReference type="Pfam" id="PF00202">
    <property type="entry name" value="Aminotran_3"/>
    <property type="match status" value="1"/>
</dbReference>
<dbReference type="GO" id="GO:0005739">
    <property type="term" value="C:mitochondrion"/>
    <property type="evidence" value="ECO:0007669"/>
    <property type="project" value="TreeGrafter"/>
</dbReference>
<evidence type="ECO:0000256" key="2">
    <source>
        <dbReference type="ARBA" id="ARBA00004746"/>
    </source>
</evidence>
<keyword evidence="10" id="KW-1185">Reference proteome</keyword>
<dbReference type="InterPro" id="IPR015421">
    <property type="entry name" value="PyrdxlP-dep_Trfase_major"/>
</dbReference>
<dbReference type="UniPathway" id="UPA00078"/>
<dbReference type="GO" id="GO:0004015">
    <property type="term" value="F:adenosylmethionine-8-amino-7-oxononanoate transaminase activity"/>
    <property type="evidence" value="ECO:0007669"/>
    <property type="project" value="InterPro"/>
</dbReference>
<name>A0A1G4J5R8_9SACH</name>
<evidence type="ECO:0000313" key="10">
    <source>
        <dbReference type="Proteomes" id="UP000191144"/>
    </source>
</evidence>
<evidence type="ECO:0000256" key="6">
    <source>
        <dbReference type="ARBA" id="ARBA00022756"/>
    </source>
</evidence>
<organism evidence="9 10">
    <name type="scientific">Lachancea meyersii CBS 8951</name>
    <dbReference type="NCBI Taxonomy" id="1266667"/>
    <lineage>
        <taxon>Eukaryota</taxon>
        <taxon>Fungi</taxon>
        <taxon>Dikarya</taxon>
        <taxon>Ascomycota</taxon>
        <taxon>Saccharomycotina</taxon>
        <taxon>Saccharomycetes</taxon>
        <taxon>Saccharomycetales</taxon>
        <taxon>Saccharomycetaceae</taxon>
        <taxon>Lachancea</taxon>
    </lineage>
</organism>
<dbReference type="OrthoDB" id="425114at2759"/>
<evidence type="ECO:0000256" key="5">
    <source>
        <dbReference type="ARBA" id="ARBA00022691"/>
    </source>
</evidence>
<dbReference type="AlphaFoldDB" id="A0A1G4J5R8"/>
<accession>A0A1G4J5R8</accession>
<dbReference type="InterPro" id="IPR015424">
    <property type="entry name" value="PyrdxlP-dep_Trfase"/>
</dbReference>
<protein>
    <submittedName>
        <fullName evidence="9">LAME_0D00298g1_1</fullName>
    </submittedName>
</protein>
<dbReference type="Proteomes" id="UP000191144">
    <property type="component" value="Chromosome D"/>
</dbReference>
<comment type="similarity">
    <text evidence="8">Belongs to the class-III pyridoxal-phosphate-dependent aminotransferase family.</text>
</comment>
<dbReference type="PANTHER" id="PTHR42684:SF3">
    <property type="entry name" value="ADENOSYLMETHIONINE-8-AMINO-7-OXONONANOATE AMINOTRANSFERASE"/>
    <property type="match status" value="1"/>
</dbReference>
<dbReference type="Gene3D" id="3.90.1150.10">
    <property type="entry name" value="Aspartate Aminotransferase, domain 1"/>
    <property type="match status" value="1"/>
</dbReference>
<evidence type="ECO:0000313" key="9">
    <source>
        <dbReference type="EMBL" id="SCU85150.1"/>
    </source>
</evidence>
<dbReference type="SUPFAM" id="SSF53383">
    <property type="entry name" value="PLP-dependent transferases"/>
    <property type="match status" value="1"/>
</dbReference>
<keyword evidence="3" id="KW-0032">Aminotransferase</keyword>
<dbReference type="GO" id="GO:0030170">
    <property type="term" value="F:pyridoxal phosphate binding"/>
    <property type="evidence" value="ECO:0007669"/>
    <property type="project" value="InterPro"/>
</dbReference>
<keyword evidence="7 8" id="KW-0663">Pyridoxal phosphate</keyword>
<proteinExistence type="inferred from homology"/>
<keyword evidence="6" id="KW-0093">Biotin biosynthesis</keyword>
<dbReference type="PANTHER" id="PTHR42684">
    <property type="entry name" value="ADENOSYLMETHIONINE-8-AMINO-7-OXONONANOATE AMINOTRANSFERASE"/>
    <property type="match status" value="1"/>
</dbReference>
<evidence type="ECO:0000256" key="8">
    <source>
        <dbReference type="RuleBase" id="RU003560"/>
    </source>
</evidence>
<dbReference type="Gene3D" id="3.40.640.10">
    <property type="entry name" value="Type I PLP-dependent aspartate aminotransferase-like (Major domain)"/>
    <property type="match status" value="1"/>
</dbReference>
<evidence type="ECO:0000256" key="7">
    <source>
        <dbReference type="ARBA" id="ARBA00022898"/>
    </source>
</evidence>
<evidence type="ECO:0000256" key="4">
    <source>
        <dbReference type="ARBA" id="ARBA00022679"/>
    </source>
</evidence>
<dbReference type="GO" id="GO:0009102">
    <property type="term" value="P:biotin biosynthetic process"/>
    <property type="evidence" value="ECO:0007669"/>
    <property type="project" value="UniProtKB-UniPathway"/>
</dbReference>
<keyword evidence="4" id="KW-0808">Transferase</keyword>
<evidence type="ECO:0000256" key="3">
    <source>
        <dbReference type="ARBA" id="ARBA00022576"/>
    </source>
</evidence>
<keyword evidence="5" id="KW-0949">S-adenosyl-L-methionine</keyword>
<dbReference type="EMBL" id="LT598482">
    <property type="protein sequence ID" value="SCU85150.1"/>
    <property type="molecule type" value="Genomic_DNA"/>
</dbReference>
<dbReference type="InterPro" id="IPR015422">
    <property type="entry name" value="PyrdxlP-dep_Trfase_small"/>
</dbReference>
<sequence>MADLTYTSEVQQLLDFDKNHLWHPYTSMGRPLPVYPVKSAAGATITLDAKTKDSKDVILLEAMSSWWCMIHGYNNAEINEAIISQINKVSHVMFGGLSHAPAIQLAQKLLKLIDHEKLQCCFLADSGSVAVEVAMKMAMQYEFTKSGDQTLKNKFLTIRNGYHGDTFGAMSVCDPVSSMHSIYSGYLPQNIFVSAPSVLDTLPISQAFQQRPEIFGESVRWNEHDIDDFKNTIEVRHSEVCGVILEPILQGAGGMRLYHPEYLIQVRKLCTKFGIPLILDEIATGFGRTGAMFAFHHCSIYQDQLCIPKEHQVDVFPDILCVGKALTGGYMTLSAVVATEQIKDVVSKSDSATGGCFMHGPTFMANPLACSAANKSLEILLRGHWREQVTNIESQLVEELYVALNDDTELMTSIIHNVRVIGAVGVVELKQPVDSAWFHEKFVSRGVYVRPFNRLVYIMPPYIISKDELTKVTQTIIEVLRLWQEELRGRNEN</sequence>
<reference evidence="10" key="1">
    <citation type="submission" date="2016-03" db="EMBL/GenBank/DDBJ databases">
        <authorList>
            <person name="Devillers Hugo."/>
        </authorList>
    </citation>
    <scope>NUCLEOTIDE SEQUENCE [LARGE SCALE GENOMIC DNA]</scope>
</reference>
<dbReference type="InterPro" id="IPR005814">
    <property type="entry name" value="Aminotrans_3"/>
</dbReference>
<gene>
    <name evidence="9" type="ORF">LAME_0D00298G</name>
</gene>
<comment type="cofactor">
    <cofactor evidence="1">
        <name>pyridoxal 5'-phosphate</name>
        <dbReference type="ChEBI" id="CHEBI:597326"/>
    </cofactor>
</comment>
<comment type="pathway">
    <text evidence="2">Cofactor biosynthesis; biotin biosynthesis.</text>
</comment>
<dbReference type="GO" id="GO:0004141">
    <property type="term" value="F:dethiobiotin synthase activity"/>
    <property type="evidence" value="ECO:0007669"/>
    <property type="project" value="TreeGrafter"/>
</dbReference>
<dbReference type="CDD" id="cd00610">
    <property type="entry name" value="OAT_like"/>
    <property type="match status" value="1"/>
</dbReference>
<dbReference type="HAMAP" id="MF_00834">
    <property type="entry name" value="BioA"/>
    <property type="match status" value="1"/>
</dbReference>
<dbReference type="InterPro" id="IPR005815">
    <property type="entry name" value="BioA"/>
</dbReference>